<protein>
    <submittedName>
        <fullName evidence="11">S8 family serine peptidase</fullName>
    </submittedName>
</protein>
<feature type="chain" id="PRO_5045064354" evidence="8">
    <location>
        <begin position="18"/>
        <end position="1262"/>
    </location>
</feature>
<feature type="signal peptide" evidence="8">
    <location>
        <begin position="1"/>
        <end position="17"/>
    </location>
</feature>
<reference evidence="12" key="1">
    <citation type="journal article" date="2019" name="Int. J. Syst. Evol. Microbiol.">
        <title>The Global Catalogue of Microorganisms (GCM) 10K type strain sequencing project: providing services to taxonomists for standard genome sequencing and annotation.</title>
        <authorList>
            <consortium name="The Broad Institute Genomics Platform"/>
            <consortium name="The Broad Institute Genome Sequencing Center for Infectious Disease"/>
            <person name="Wu L."/>
            <person name="Ma J."/>
        </authorList>
    </citation>
    <scope>NUCLEOTIDE SEQUENCE [LARGE SCALE GENOMIC DNA]</scope>
    <source>
        <strain evidence="12">CGMCC 4.7020</strain>
    </source>
</reference>
<dbReference type="PANTHER" id="PTHR43399:SF4">
    <property type="entry name" value="CELL WALL-ASSOCIATED PROTEASE"/>
    <property type="match status" value="1"/>
</dbReference>
<dbReference type="EMBL" id="JBHTMM010000155">
    <property type="protein sequence ID" value="MFD1313048.1"/>
    <property type="molecule type" value="Genomic_DNA"/>
</dbReference>
<keyword evidence="4 6" id="KW-0378">Hydrolase</keyword>
<sequence>MASAAVATAVVATLVAASETQNVHPFQLTTNAPALADARHRAPTTVTLITGDKVTVTPGPAGAAPSVNVERAPGATGSVRVTTEGRDTYVFPDEAMPYIADGRLDKELFDVTELISQGYDDAHANSLPLIVTHKKSAATLKPAVLNGSSTPRPNAALPGSETTLSLPVVHGEAVRTRRSKSATFWSALTGGRPAARNDDTSRAAPTLPFTAGVDKVWLDGKSKGALADSTAQIGAPAAWASGGTGAGVRVAILDTGVDTTHPDLKDRIVESKSFVPGEDILDRFGHGTHTASTIAGTGAASGGKEKGVAPEADLLVGKVLSNQNIGQDSWIINGMEWAAQTEHAKVISMSLGSSVRNGQDNPMSQAVNQLSAETGALFVIAAGNGGEQGPYTLGAPGTAEAALTVGAVDGSDHLASFSSLGPRAGDDGLKPDITAPGVDVLAARSQYMNDGGESYYRVDSGTSMATPHVAGAAVLLAQKHPDWTAQQLKDALMSTSNPTPDYTPYQAGAGRVNVASAYYAKVFATGSVDAGLVTWSPQTQRQPIQRQITYTNTTNTPVTLDLSVDPGGSPAQAFTLATNHVTVPANGTAQADLAADPRGLAAGLYSAQVTARFDGGQMHTAAGFSVESEKYALTVHLKDRAGRPMAGSVDIRNSDGSDVFVDVPSDGTATRRLAPGSYMLYSFADVEGLHGPHALGYAVLTAPEVDLVADRTVELDASQARQVKVATPKPTSIVSSRIDLYRNWTSTEPTPDWGALFDVEFPSAEYDSLWAMPTKDKVKKGSFVFSTRIRAEQTPLAITYGGHRLDDALAQPGSKALPDGTSHLGTVFAGTGSPAEYARVSARGKAVVVRSNDTVAPTDQAAAAKTAGATMLLVVNEGLGRKNDWYGDPDTVTTGPLPVASVTLDEGEALIKKLAAAGHDGVWLAVEAHPAAKYLYDLADYHVGGVPADPSANTDPRKLARIDLDFAPPAGTQANERRSDFPPYEWPGTAAPALSAEPVAPGPRTDWVSAGGGLKWQQYGAVVGVGNSSTDQVAYQPGSVQKDRWFGPITRPRLLNSNILYRGSESFSGYVEAFGDAGAAHSGGIVGAPQTVSLYQGDKLLSQFEGWPQIGASELEPQRLPYRMVVETKGDTSVSPYSETTRTEWSFTSEAATDAQAVPLVQLDYGTDLDAAGRAGHKTDLSITPDVLGSSSVKDAVSSLGLQVSYDDGRTWTRQGLKESRGSWLAKLSAPPRSRYVSIRVTAKQRNGGGVTQTVIRAFGLK</sequence>
<dbReference type="InterPro" id="IPR015500">
    <property type="entry name" value="Peptidase_S8_subtilisin-rel"/>
</dbReference>
<gene>
    <name evidence="11" type="ORF">ACFQ5X_45805</name>
</gene>
<keyword evidence="12" id="KW-1185">Reference proteome</keyword>
<dbReference type="InterPro" id="IPR017296">
    <property type="entry name" value="Peptidase_S8A_SAM-P45"/>
</dbReference>
<evidence type="ECO:0000256" key="4">
    <source>
        <dbReference type="ARBA" id="ARBA00022801"/>
    </source>
</evidence>
<accession>A0ABW3XXN1</accession>
<dbReference type="InterPro" id="IPR023827">
    <property type="entry name" value="Peptidase_S8_Asp-AS"/>
</dbReference>
<dbReference type="PRINTS" id="PR00723">
    <property type="entry name" value="SUBTILISIN"/>
</dbReference>
<feature type="domain" description="Peptidase S8/S53" evidence="9">
    <location>
        <begin position="245"/>
        <end position="501"/>
    </location>
</feature>
<dbReference type="Gene3D" id="3.50.30.30">
    <property type="match status" value="1"/>
</dbReference>
<dbReference type="InterPro" id="IPR003137">
    <property type="entry name" value="PA_domain"/>
</dbReference>
<dbReference type="PIRSF" id="PIRSF037852">
    <property type="entry name" value="Subtilisin_rel_SAV5721"/>
    <property type="match status" value="1"/>
</dbReference>
<dbReference type="Proteomes" id="UP001597058">
    <property type="component" value="Unassembled WGS sequence"/>
</dbReference>
<keyword evidence="5 6" id="KW-0720">Serine protease</keyword>
<keyword evidence="2 6" id="KW-0645">Protease</keyword>
<dbReference type="InterPro" id="IPR051048">
    <property type="entry name" value="Peptidase_S8/S53_subtilisin"/>
</dbReference>
<proteinExistence type="inferred from homology"/>
<dbReference type="PROSITE" id="PS00138">
    <property type="entry name" value="SUBTILASE_SER"/>
    <property type="match status" value="1"/>
</dbReference>
<dbReference type="Pfam" id="PF02225">
    <property type="entry name" value="PA"/>
    <property type="match status" value="1"/>
</dbReference>
<evidence type="ECO:0000256" key="2">
    <source>
        <dbReference type="ARBA" id="ARBA00022670"/>
    </source>
</evidence>
<dbReference type="InterPro" id="IPR036852">
    <property type="entry name" value="Peptidase_S8/S53_dom_sf"/>
</dbReference>
<evidence type="ECO:0000313" key="12">
    <source>
        <dbReference type="Proteomes" id="UP001597058"/>
    </source>
</evidence>
<comment type="caution">
    <text evidence="11">The sequence shown here is derived from an EMBL/GenBank/DDBJ whole genome shotgun (WGS) entry which is preliminary data.</text>
</comment>
<dbReference type="PROSITE" id="PS51892">
    <property type="entry name" value="SUBTILASE"/>
    <property type="match status" value="1"/>
</dbReference>
<dbReference type="Pfam" id="PF00082">
    <property type="entry name" value="Peptidase_S8"/>
    <property type="match status" value="1"/>
</dbReference>
<evidence type="ECO:0000313" key="11">
    <source>
        <dbReference type="EMBL" id="MFD1313048.1"/>
    </source>
</evidence>
<feature type="active site" description="Charge relay system" evidence="6">
    <location>
        <position position="463"/>
    </location>
</feature>
<dbReference type="RefSeq" id="WP_381243328.1">
    <property type="nucleotide sequence ID" value="NZ_JBHSKH010000154.1"/>
</dbReference>
<dbReference type="PROSITE" id="PS00136">
    <property type="entry name" value="SUBTILASE_ASP"/>
    <property type="match status" value="1"/>
</dbReference>
<comment type="similarity">
    <text evidence="1 6 7">Belongs to the peptidase S8 family.</text>
</comment>
<dbReference type="SUPFAM" id="SSF52743">
    <property type="entry name" value="Subtilisin-like"/>
    <property type="match status" value="1"/>
</dbReference>
<dbReference type="InterPro" id="IPR000209">
    <property type="entry name" value="Peptidase_S8/S53_dom"/>
</dbReference>
<dbReference type="InterPro" id="IPR023828">
    <property type="entry name" value="Peptidase_S8_Ser-AS"/>
</dbReference>
<evidence type="ECO:0000256" key="6">
    <source>
        <dbReference type="PROSITE-ProRule" id="PRU01240"/>
    </source>
</evidence>
<evidence type="ECO:0000256" key="1">
    <source>
        <dbReference type="ARBA" id="ARBA00011073"/>
    </source>
</evidence>
<evidence type="ECO:0000256" key="3">
    <source>
        <dbReference type="ARBA" id="ARBA00022729"/>
    </source>
</evidence>
<evidence type="ECO:0000256" key="7">
    <source>
        <dbReference type="RuleBase" id="RU003355"/>
    </source>
</evidence>
<feature type="active site" description="Charge relay system" evidence="6">
    <location>
        <position position="286"/>
    </location>
</feature>
<evidence type="ECO:0000256" key="5">
    <source>
        <dbReference type="ARBA" id="ARBA00022825"/>
    </source>
</evidence>
<evidence type="ECO:0000259" key="9">
    <source>
        <dbReference type="Pfam" id="PF00082"/>
    </source>
</evidence>
<feature type="domain" description="PA" evidence="10">
    <location>
        <begin position="835"/>
        <end position="910"/>
    </location>
</feature>
<organism evidence="11 12">
    <name type="scientific">Streptomyces kaempferi</name>
    <dbReference type="NCBI Taxonomy" id="333725"/>
    <lineage>
        <taxon>Bacteria</taxon>
        <taxon>Bacillati</taxon>
        <taxon>Actinomycetota</taxon>
        <taxon>Actinomycetes</taxon>
        <taxon>Kitasatosporales</taxon>
        <taxon>Streptomycetaceae</taxon>
        <taxon>Streptomyces</taxon>
    </lineage>
</organism>
<dbReference type="PANTHER" id="PTHR43399">
    <property type="entry name" value="SUBTILISIN-RELATED"/>
    <property type="match status" value="1"/>
</dbReference>
<dbReference type="Gene3D" id="3.40.50.200">
    <property type="entry name" value="Peptidase S8/S53 domain"/>
    <property type="match status" value="1"/>
</dbReference>
<evidence type="ECO:0000259" key="10">
    <source>
        <dbReference type="Pfam" id="PF02225"/>
    </source>
</evidence>
<evidence type="ECO:0000256" key="8">
    <source>
        <dbReference type="SAM" id="SignalP"/>
    </source>
</evidence>
<name>A0ABW3XXN1_9ACTN</name>
<feature type="active site" description="Charge relay system" evidence="6">
    <location>
        <position position="254"/>
    </location>
</feature>
<keyword evidence="3 8" id="KW-0732">Signal</keyword>